<dbReference type="NCBIfam" id="TIGR00114">
    <property type="entry name" value="lumazine-synth"/>
    <property type="match status" value="1"/>
</dbReference>
<dbReference type="RefSeq" id="WP_204711386.1">
    <property type="nucleotide sequence ID" value="NZ_JBHSZV010000008.1"/>
</dbReference>
<comment type="function">
    <text evidence="7">Catalyzes the formation of 6,7-dimethyl-8-ribityllumazine by condensation of 5-amino-6-(D-ribitylamino)uracil with 3,4-dihydroxy-2-butanone 4-phosphate. This is the penultimate step in the biosynthesis of riboflavin.</text>
</comment>
<organism evidence="8 9">
    <name type="scientific">Halobacillus seohaensis</name>
    <dbReference type="NCBI Taxonomy" id="447421"/>
    <lineage>
        <taxon>Bacteria</taxon>
        <taxon>Bacillati</taxon>
        <taxon>Bacillota</taxon>
        <taxon>Bacilli</taxon>
        <taxon>Bacillales</taxon>
        <taxon>Bacillaceae</taxon>
        <taxon>Halobacillus</taxon>
    </lineage>
</organism>
<sequence length="156" mass="16335">MVKTLEGNLVGSGLKIGIVVGRFNDFITGRLYEGAVDALKRHDVNLDDVEAAYVPGAYEIPMVAGKMANSGKYDAVITLGAVIRGSTPHFDYVCGEAAKGVSQASISSGVPVIFGVITTDTIEQAIERAGTKAGNKGWEAATAAIEMANLNRLFEA</sequence>
<dbReference type="NCBIfam" id="NF000812">
    <property type="entry name" value="PRK00061.1-4"/>
    <property type="match status" value="1"/>
</dbReference>
<comment type="subunit">
    <text evidence="7">Forms an icosahedral capsid composed of 60 subunits, arranged as a dodecamer of pentamers.</text>
</comment>
<feature type="binding site" evidence="7">
    <location>
        <position position="114"/>
    </location>
    <ligand>
        <name>5-amino-6-(D-ribitylamino)uracil</name>
        <dbReference type="ChEBI" id="CHEBI:15934"/>
    </ligand>
</feature>
<comment type="similarity">
    <text evidence="2 7">Belongs to the DMRL synthase family.</text>
</comment>
<comment type="catalytic activity">
    <reaction evidence="6 7">
        <text>(2S)-2-hydroxy-3-oxobutyl phosphate + 5-amino-6-(D-ribitylamino)uracil = 6,7-dimethyl-8-(1-D-ribityl)lumazine + phosphate + 2 H2O + H(+)</text>
        <dbReference type="Rhea" id="RHEA:26152"/>
        <dbReference type="ChEBI" id="CHEBI:15377"/>
        <dbReference type="ChEBI" id="CHEBI:15378"/>
        <dbReference type="ChEBI" id="CHEBI:15934"/>
        <dbReference type="ChEBI" id="CHEBI:43474"/>
        <dbReference type="ChEBI" id="CHEBI:58201"/>
        <dbReference type="ChEBI" id="CHEBI:58830"/>
        <dbReference type="EC" id="2.5.1.78"/>
    </reaction>
</comment>
<dbReference type="Proteomes" id="UP001596410">
    <property type="component" value="Unassembled WGS sequence"/>
</dbReference>
<dbReference type="CDD" id="cd09209">
    <property type="entry name" value="Lumazine_synthase-I"/>
    <property type="match status" value="1"/>
</dbReference>
<feature type="binding site" evidence="7">
    <location>
        <begin position="81"/>
        <end position="83"/>
    </location>
    <ligand>
        <name>5-amino-6-(D-ribitylamino)uracil</name>
        <dbReference type="ChEBI" id="CHEBI:15934"/>
    </ligand>
</feature>
<evidence type="ECO:0000313" key="8">
    <source>
        <dbReference type="EMBL" id="MFC7060870.1"/>
    </source>
</evidence>
<feature type="binding site" evidence="7">
    <location>
        <begin position="57"/>
        <end position="59"/>
    </location>
    <ligand>
        <name>5-amino-6-(D-ribitylamino)uracil</name>
        <dbReference type="ChEBI" id="CHEBI:15934"/>
    </ligand>
</feature>
<dbReference type="EMBL" id="JBHSZV010000008">
    <property type="protein sequence ID" value="MFC7060870.1"/>
    <property type="molecule type" value="Genomic_DNA"/>
</dbReference>
<comment type="pathway">
    <text evidence="1 7">Cofactor biosynthesis; riboflavin biosynthesis; riboflavin from 2-hydroxy-3-oxobutyl phosphate and 5-amino-6-(D-ribitylamino)uracil: step 1/2.</text>
</comment>
<evidence type="ECO:0000256" key="4">
    <source>
        <dbReference type="ARBA" id="ARBA00022619"/>
    </source>
</evidence>
<evidence type="ECO:0000256" key="2">
    <source>
        <dbReference type="ARBA" id="ARBA00007424"/>
    </source>
</evidence>
<evidence type="ECO:0000256" key="6">
    <source>
        <dbReference type="ARBA" id="ARBA00048785"/>
    </source>
</evidence>
<dbReference type="SUPFAM" id="SSF52121">
    <property type="entry name" value="Lumazine synthase"/>
    <property type="match status" value="1"/>
</dbReference>
<feature type="binding site" evidence="7">
    <location>
        <begin position="86"/>
        <end position="87"/>
    </location>
    <ligand>
        <name>(2S)-2-hydroxy-3-oxobutyl phosphate</name>
        <dbReference type="ChEBI" id="CHEBI:58830"/>
    </ligand>
</feature>
<dbReference type="Gene3D" id="3.40.50.960">
    <property type="entry name" value="Lumazine/riboflavin synthase"/>
    <property type="match status" value="1"/>
</dbReference>
<dbReference type="InterPro" id="IPR036467">
    <property type="entry name" value="LS/RS_sf"/>
</dbReference>
<dbReference type="PANTHER" id="PTHR21058:SF0">
    <property type="entry name" value="6,7-DIMETHYL-8-RIBITYLLUMAZINE SYNTHASE"/>
    <property type="match status" value="1"/>
</dbReference>
<feature type="binding site" evidence="7">
    <location>
        <position position="23"/>
    </location>
    <ligand>
        <name>5-amino-6-(D-ribitylamino)uracil</name>
        <dbReference type="ChEBI" id="CHEBI:15934"/>
    </ligand>
</feature>
<gene>
    <name evidence="8" type="primary">ribE</name>
    <name evidence="7" type="synonym">ribH</name>
    <name evidence="8" type="ORF">ACFQIC_03170</name>
</gene>
<dbReference type="HAMAP" id="MF_00178">
    <property type="entry name" value="Lumazine_synth"/>
    <property type="match status" value="1"/>
</dbReference>
<keyword evidence="5 7" id="KW-0808">Transferase</keyword>
<reference evidence="9" key="1">
    <citation type="journal article" date="2019" name="Int. J. Syst. Evol. Microbiol.">
        <title>The Global Catalogue of Microorganisms (GCM) 10K type strain sequencing project: providing services to taxonomists for standard genome sequencing and annotation.</title>
        <authorList>
            <consortium name="The Broad Institute Genomics Platform"/>
            <consortium name="The Broad Institute Genome Sequencing Center for Infectious Disease"/>
            <person name="Wu L."/>
            <person name="Ma J."/>
        </authorList>
    </citation>
    <scope>NUCLEOTIDE SEQUENCE [LARGE SCALE GENOMIC DNA]</scope>
    <source>
        <strain evidence="9">CGMCC 4.1621</strain>
    </source>
</reference>
<keyword evidence="9" id="KW-1185">Reference proteome</keyword>
<accession>A0ABW2EEV3</accession>
<dbReference type="Pfam" id="PF00885">
    <property type="entry name" value="DMRL_synthase"/>
    <property type="match status" value="1"/>
</dbReference>
<keyword evidence="4 7" id="KW-0686">Riboflavin biosynthesis</keyword>
<comment type="caution">
    <text evidence="8">The sequence shown here is derived from an EMBL/GenBank/DDBJ whole genome shotgun (WGS) entry which is preliminary data.</text>
</comment>
<evidence type="ECO:0000256" key="3">
    <source>
        <dbReference type="ARBA" id="ARBA00012664"/>
    </source>
</evidence>
<feature type="active site" description="Proton donor" evidence="7">
    <location>
        <position position="89"/>
    </location>
</feature>
<name>A0ABW2EEV3_9BACI</name>
<evidence type="ECO:0000256" key="7">
    <source>
        <dbReference type="HAMAP-Rule" id="MF_00178"/>
    </source>
</evidence>
<evidence type="ECO:0000256" key="1">
    <source>
        <dbReference type="ARBA" id="ARBA00004917"/>
    </source>
</evidence>
<protein>
    <recommendedName>
        <fullName evidence="3 7">6,7-dimethyl-8-ribityllumazine synthase</fullName>
        <shortName evidence="7">DMRL synthase</shortName>
        <shortName evidence="7">LS</shortName>
        <shortName evidence="7">Lumazine synthase</shortName>
        <ecNumber evidence="3 7">2.5.1.78</ecNumber>
    </recommendedName>
</protein>
<proteinExistence type="inferred from homology"/>
<feature type="binding site" evidence="7">
    <location>
        <position position="128"/>
    </location>
    <ligand>
        <name>(2S)-2-hydroxy-3-oxobutyl phosphate</name>
        <dbReference type="ChEBI" id="CHEBI:58830"/>
    </ligand>
</feature>
<dbReference type="EC" id="2.5.1.78" evidence="3 7"/>
<dbReference type="PANTHER" id="PTHR21058">
    <property type="entry name" value="6,7-DIMETHYL-8-RIBITYLLUMAZINE SYNTHASE DMRL SYNTHASE LUMAZINE SYNTHASE"/>
    <property type="match status" value="1"/>
</dbReference>
<evidence type="ECO:0000256" key="5">
    <source>
        <dbReference type="ARBA" id="ARBA00022679"/>
    </source>
</evidence>
<dbReference type="GO" id="GO:0000906">
    <property type="term" value="F:6,7-dimethyl-8-ribityllumazine synthase activity"/>
    <property type="evidence" value="ECO:0007669"/>
    <property type="project" value="UniProtKB-EC"/>
</dbReference>
<evidence type="ECO:0000313" key="9">
    <source>
        <dbReference type="Proteomes" id="UP001596410"/>
    </source>
</evidence>
<dbReference type="InterPro" id="IPR034964">
    <property type="entry name" value="LS"/>
</dbReference>
<dbReference type="InterPro" id="IPR002180">
    <property type="entry name" value="LS/RS"/>
</dbReference>